<dbReference type="Gene3D" id="3.10.310.10">
    <property type="entry name" value="Diaminopimelate Epimerase, Chain A, domain 1"/>
    <property type="match status" value="2"/>
</dbReference>
<proteinExistence type="predicted"/>
<sequence>MRVTTVDMFGAAPGRGSAVDVLVPEGPCGEGIAAEAAAYARRSTSDETVLVGEYCREQGTFTSRIFNADGETPFATHSLAGAAACLVHTGLLAPGEVGRIAATCSQHLWTDGHQVRVPFEGRAVHQPIPHDPTLFGPYSGAAHAGGVGRAFNFVRISEDPRALPVPDLERMREVGLTDLTFFRWDPDRREVLARVFAPGFGIPEDAGCLPAAAALALAALRAAGERSAAVTVRQVTRHGSESRFDCTGALGDGQAGVRITGRVWVPGSDDEKASGT</sequence>
<reference evidence="2" key="1">
    <citation type="submission" date="2022-06" db="EMBL/GenBank/DDBJ databases">
        <title>Novel species in genus nocardia.</title>
        <authorList>
            <person name="Li F."/>
        </authorList>
    </citation>
    <scope>NUCLEOTIDE SEQUENCE</scope>
    <source>
        <strain evidence="2">CDC141</strain>
    </source>
</reference>
<dbReference type="PIRSF" id="PIRSF016184">
    <property type="entry name" value="PhzC_PhzF"/>
    <property type="match status" value="1"/>
</dbReference>
<dbReference type="EMBL" id="JAMRXG010000020">
    <property type="protein sequence ID" value="MCM6778277.1"/>
    <property type="molecule type" value="Genomic_DNA"/>
</dbReference>
<dbReference type="Proteomes" id="UP001139157">
    <property type="component" value="Unassembled WGS sequence"/>
</dbReference>
<dbReference type="GO" id="GO:0003824">
    <property type="term" value="F:catalytic activity"/>
    <property type="evidence" value="ECO:0007669"/>
    <property type="project" value="InterPro"/>
</dbReference>
<protein>
    <submittedName>
        <fullName evidence="2">PhzF family phenazine biosynthesis protein</fullName>
    </submittedName>
</protein>
<evidence type="ECO:0000313" key="2">
    <source>
        <dbReference type="EMBL" id="MCM6778277.1"/>
    </source>
</evidence>
<dbReference type="AlphaFoldDB" id="A0A9X2ECL7"/>
<accession>A0A9X2ECL7</accession>
<evidence type="ECO:0000313" key="3">
    <source>
        <dbReference type="Proteomes" id="UP001139157"/>
    </source>
</evidence>
<dbReference type="InterPro" id="IPR003719">
    <property type="entry name" value="Phenazine_PhzF-like"/>
</dbReference>
<feature type="active site" evidence="1">
    <location>
        <position position="47"/>
    </location>
</feature>
<organism evidence="2 3">
    <name type="scientific">Nocardia pulmonis</name>
    <dbReference type="NCBI Taxonomy" id="2951408"/>
    <lineage>
        <taxon>Bacteria</taxon>
        <taxon>Bacillati</taxon>
        <taxon>Actinomycetota</taxon>
        <taxon>Actinomycetes</taxon>
        <taxon>Mycobacteriales</taxon>
        <taxon>Nocardiaceae</taxon>
        <taxon>Nocardia</taxon>
    </lineage>
</organism>
<dbReference type="SUPFAM" id="SSF54506">
    <property type="entry name" value="Diaminopimelate epimerase-like"/>
    <property type="match status" value="1"/>
</dbReference>
<comment type="caution">
    <text evidence="2">The sequence shown here is derived from an EMBL/GenBank/DDBJ whole genome shotgun (WGS) entry which is preliminary data.</text>
</comment>
<dbReference type="RefSeq" id="WP_251917747.1">
    <property type="nucleotide sequence ID" value="NZ_JAMRXG010000020.1"/>
</dbReference>
<gene>
    <name evidence="2" type="ORF">NDR86_32800</name>
</gene>
<keyword evidence="3" id="KW-1185">Reference proteome</keyword>
<name>A0A9X2ECL7_9NOCA</name>
<evidence type="ECO:0000256" key="1">
    <source>
        <dbReference type="PIRSR" id="PIRSR016184-1"/>
    </source>
</evidence>